<name>A0A423VIN6_CYTCH</name>
<feature type="region of interest" description="Disordered" evidence="1">
    <location>
        <begin position="300"/>
        <end position="320"/>
    </location>
</feature>
<dbReference type="STRING" id="252740.A0A423VIN6"/>
<organism evidence="2 3">
    <name type="scientific">Cytospora chrysosperma</name>
    <name type="common">Cytospora canker fungus</name>
    <name type="synonym">Sphaeria chrysosperma</name>
    <dbReference type="NCBI Taxonomy" id="252740"/>
    <lineage>
        <taxon>Eukaryota</taxon>
        <taxon>Fungi</taxon>
        <taxon>Dikarya</taxon>
        <taxon>Ascomycota</taxon>
        <taxon>Pezizomycotina</taxon>
        <taxon>Sordariomycetes</taxon>
        <taxon>Sordariomycetidae</taxon>
        <taxon>Diaporthales</taxon>
        <taxon>Cytosporaceae</taxon>
        <taxon>Cytospora</taxon>
    </lineage>
</organism>
<dbReference type="InterPro" id="IPR025213">
    <property type="entry name" value="Sim4_Fta2"/>
</dbReference>
<evidence type="ECO:0008006" key="4">
    <source>
        <dbReference type="Google" id="ProtNLM"/>
    </source>
</evidence>
<evidence type="ECO:0000313" key="3">
    <source>
        <dbReference type="Proteomes" id="UP000284375"/>
    </source>
</evidence>
<dbReference type="Pfam" id="PF13095">
    <property type="entry name" value="FTA2"/>
    <property type="match status" value="1"/>
</dbReference>
<dbReference type="OrthoDB" id="3432781at2759"/>
<sequence length="320" mass="37458">MSTGHPLPLPSIRGPKLEPFRGTASAEIEFLEFVGSENDCDSKVWKVRIDGEIYALKFVGEVLNHPGHSDFAFQNWEFLEVTVGTCIMPTEMDPLHRPDLTPQEYIDYMDPFNSECRAYGRLKQERREDLAIRAHGYLLLTQEQERDVTKALGHEYVNWEKHPEPLDCSGVFSRWETHRHQPLRAIVKEYVESPESWTVSQIGQMYSDLEDLHKLGILVRDIHPRNYLRGKLVDFNRSTSAGIHGQRLQEPYKFEQMVDMWAYIEGKEITKPEALIKWHSKKDEDLGVDPRLYNWQKWEQSEEEENRKMSHKIGMSRKSS</sequence>
<protein>
    <recommendedName>
        <fullName evidence="4">Protein kinase domain-containing protein</fullName>
    </recommendedName>
</protein>
<evidence type="ECO:0000256" key="1">
    <source>
        <dbReference type="SAM" id="MobiDB-lite"/>
    </source>
</evidence>
<reference evidence="2 3" key="1">
    <citation type="submission" date="2015-09" db="EMBL/GenBank/DDBJ databases">
        <title>Host preference determinants of Valsa canker pathogens revealed by comparative genomics.</title>
        <authorList>
            <person name="Yin Z."/>
            <person name="Huang L."/>
        </authorList>
    </citation>
    <scope>NUCLEOTIDE SEQUENCE [LARGE SCALE GENOMIC DNA]</scope>
    <source>
        <strain evidence="2 3">YSFL</strain>
    </source>
</reference>
<dbReference type="AlphaFoldDB" id="A0A423VIN6"/>
<gene>
    <name evidence="2" type="ORF">VSDG_07980</name>
</gene>
<accession>A0A423VIN6</accession>
<keyword evidence="3" id="KW-1185">Reference proteome</keyword>
<dbReference type="InterPro" id="IPR011009">
    <property type="entry name" value="Kinase-like_dom_sf"/>
</dbReference>
<dbReference type="Proteomes" id="UP000284375">
    <property type="component" value="Unassembled WGS sequence"/>
</dbReference>
<feature type="compositionally biased region" description="Basic residues" evidence="1">
    <location>
        <begin position="309"/>
        <end position="320"/>
    </location>
</feature>
<dbReference type="SUPFAM" id="SSF56112">
    <property type="entry name" value="Protein kinase-like (PK-like)"/>
    <property type="match status" value="1"/>
</dbReference>
<comment type="caution">
    <text evidence="2">The sequence shown here is derived from an EMBL/GenBank/DDBJ whole genome shotgun (WGS) entry which is preliminary data.</text>
</comment>
<proteinExistence type="predicted"/>
<dbReference type="EMBL" id="LJZO01000047">
    <property type="protein sequence ID" value="ROV90825.1"/>
    <property type="molecule type" value="Genomic_DNA"/>
</dbReference>
<evidence type="ECO:0000313" key="2">
    <source>
        <dbReference type="EMBL" id="ROV90825.1"/>
    </source>
</evidence>